<feature type="coiled-coil region" evidence="2">
    <location>
        <begin position="258"/>
        <end position="285"/>
    </location>
</feature>
<dbReference type="GO" id="GO:0009267">
    <property type="term" value="P:cellular response to starvation"/>
    <property type="evidence" value="ECO:0007669"/>
    <property type="project" value="TreeGrafter"/>
</dbReference>
<dbReference type="GO" id="GO:0097629">
    <property type="term" value="C:extrinsic component of omegasome membrane"/>
    <property type="evidence" value="ECO:0007669"/>
    <property type="project" value="TreeGrafter"/>
</dbReference>
<dbReference type="GO" id="GO:0005776">
    <property type="term" value="C:autophagosome"/>
    <property type="evidence" value="ECO:0007669"/>
    <property type="project" value="TreeGrafter"/>
</dbReference>
<proteinExistence type="predicted"/>
<dbReference type="EMBL" id="QCYY01000585">
    <property type="protein sequence ID" value="ROT84191.1"/>
    <property type="molecule type" value="Genomic_DNA"/>
</dbReference>
<dbReference type="Proteomes" id="UP000283509">
    <property type="component" value="Unassembled WGS sequence"/>
</dbReference>
<dbReference type="GO" id="GO:0000045">
    <property type="term" value="P:autophagosome assembly"/>
    <property type="evidence" value="ECO:0007669"/>
    <property type="project" value="TreeGrafter"/>
</dbReference>
<dbReference type="PANTHER" id="PTHR13664">
    <property type="entry name" value="BECLIN 1-ASSOCIATED AUTOPHAGY-RELATED KEY REGULATOR"/>
    <property type="match status" value="1"/>
</dbReference>
<protein>
    <recommendedName>
        <fullName evidence="6">Beclin 1-associated autophagy-related key regulator</fullName>
    </recommendedName>
</protein>
<reference evidence="4 5" key="2">
    <citation type="submission" date="2019-01" db="EMBL/GenBank/DDBJ databases">
        <title>The decoding of complex shrimp genome reveals the adaptation for benthos swimmer, frequently molting mechanism and breeding impact on genome.</title>
        <authorList>
            <person name="Sun Y."/>
            <person name="Gao Y."/>
            <person name="Yu Y."/>
        </authorList>
    </citation>
    <scope>NUCLEOTIDE SEQUENCE [LARGE SCALE GENOMIC DNA]</scope>
    <source>
        <tissue evidence="4">Muscle</tissue>
    </source>
</reference>
<organism evidence="4 5">
    <name type="scientific">Penaeus vannamei</name>
    <name type="common">Whiteleg shrimp</name>
    <name type="synonym">Litopenaeus vannamei</name>
    <dbReference type="NCBI Taxonomy" id="6689"/>
    <lineage>
        <taxon>Eukaryota</taxon>
        <taxon>Metazoa</taxon>
        <taxon>Ecdysozoa</taxon>
        <taxon>Arthropoda</taxon>
        <taxon>Crustacea</taxon>
        <taxon>Multicrustacea</taxon>
        <taxon>Malacostraca</taxon>
        <taxon>Eumalacostraca</taxon>
        <taxon>Eucarida</taxon>
        <taxon>Decapoda</taxon>
        <taxon>Dendrobranchiata</taxon>
        <taxon>Penaeoidea</taxon>
        <taxon>Penaeidae</taxon>
        <taxon>Penaeus</taxon>
    </lineage>
</organism>
<reference evidence="4 5" key="1">
    <citation type="submission" date="2018-04" db="EMBL/GenBank/DDBJ databases">
        <authorList>
            <person name="Zhang X."/>
            <person name="Yuan J."/>
            <person name="Li F."/>
            <person name="Xiang J."/>
        </authorList>
    </citation>
    <scope>NUCLEOTIDE SEQUENCE [LARGE SCALE GENOMIC DNA]</scope>
    <source>
        <tissue evidence="4">Muscle</tissue>
    </source>
</reference>
<feature type="compositionally biased region" description="Acidic residues" evidence="3">
    <location>
        <begin position="496"/>
        <end position="515"/>
    </location>
</feature>
<accession>A0A423U671</accession>
<dbReference type="InterPro" id="IPR018791">
    <property type="entry name" value="UV_resistance/autophagy_Atg14"/>
</dbReference>
<keyword evidence="5" id="KW-1185">Reference proteome</keyword>
<dbReference type="Pfam" id="PF10186">
    <property type="entry name" value="ATG14"/>
    <property type="match status" value="1"/>
</dbReference>
<feature type="region of interest" description="Disordered" evidence="3">
    <location>
        <begin position="496"/>
        <end position="519"/>
    </location>
</feature>
<feature type="region of interest" description="Disordered" evidence="3">
    <location>
        <begin position="105"/>
        <end position="128"/>
    </location>
</feature>
<dbReference type="AlphaFoldDB" id="A0A423U671"/>
<keyword evidence="1 2" id="KW-0175">Coiled coil</keyword>
<dbReference type="GO" id="GO:0035014">
    <property type="term" value="F:phosphatidylinositol 3-kinase regulator activity"/>
    <property type="evidence" value="ECO:0007669"/>
    <property type="project" value="TreeGrafter"/>
</dbReference>
<dbReference type="GO" id="GO:0000423">
    <property type="term" value="P:mitophagy"/>
    <property type="evidence" value="ECO:0007669"/>
    <property type="project" value="TreeGrafter"/>
</dbReference>
<dbReference type="GO" id="GO:0043495">
    <property type="term" value="F:protein-membrane adaptor activity"/>
    <property type="evidence" value="ECO:0007669"/>
    <property type="project" value="TreeGrafter"/>
</dbReference>
<feature type="coiled-coil region" evidence="2">
    <location>
        <begin position="195"/>
        <end position="229"/>
    </location>
</feature>
<sequence length="592" mass="66005">MPREPHSFTLSPSPCHVNHTPSPSHLTLPREPHSFTLSPSPATSCQGSESWSHCAVLWTSGASRGLSRQINGRFRISSFGSPAGPRACWRRRLARPGNVEELSWTFGRPPADGATLKAPSRDVFQGDRDRHPKMTPWKFLRPKVSARLDGGWGGRHAGIIPAYSEPLLPRYADKKLRYYRLRKELLEQEEEVTRLHQTKTRHLLLKERIKEVQERVSLLKLVIDSTKEDISQVKTQSAELSNTNAMRRQQLPLFQQRLSKMRKILHQYQEKIRDKREQLAISEAQLKGVVRGNIRQLTRYIFPITEVQPARSVDTDPEHLDTVSAIAEASQTTYVRGRWVYTDTSHETQYRIVHPMLPGSGDYSAYNLLSVGASGGECEESDGEERSGGYSICAGLTYLTQLVNTLAFYLDVTLPKKLCYSEFCRNELGEQQFARRVARLNTNIIYLCLSQNVPAKLLRPTHSMPNLLALLDTQIADLGRQGSFEIAESLLESMEDGMEDDNAEGSDSEEEEDTDTLSAEWETVPNLPLLEPPLVPTHQTFSTFNSTAVYSQATMGHAGPGMGMGTGAGGIVSSAAASVISLFRGFGGAQNK</sequence>
<dbReference type="STRING" id="6689.A0A423U671"/>
<evidence type="ECO:0000256" key="2">
    <source>
        <dbReference type="SAM" id="Coils"/>
    </source>
</evidence>
<dbReference type="OrthoDB" id="16772at2759"/>
<evidence type="ECO:0000256" key="1">
    <source>
        <dbReference type="ARBA" id="ARBA00023054"/>
    </source>
</evidence>
<gene>
    <name evidence="4" type="ORF">C7M84_022641</name>
</gene>
<evidence type="ECO:0000313" key="4">
    <source>
        <dbReference type="EMBL" id="ROT84191.1"/>
    </source>
</evidence>
<evidence type="ECO:0000313" key="5">
    <source>
        <dbReference type="Proteomes" id="UP000283509"/>
    </source>
</evidence>
<evidence type="ECO:0008006" key="6">
    <source>
        <dbReference type="Google" id="ProtNLM"/>
    </source>
</evidence>
<dbReference type="GO" id="GO:0097632">
    <property type="term" value="C:extrinsic component of phagophore assembly site membrane"/>
    <property type="evidence" value="ECO:0007669"/>
    <property type="project" value="TreeGrafter"/>
</dbReference>
<dbReference type="GO" id="GO:0035032">
    <property type="term" value="C:phosphatidylinositol 3-kinase complex, class III"/>
    <property type="evidence" value="ECO:0007669"/>
    <property type="project" value="TreeGrafter"/>
</dbReference>
<feature type="region of interest" description="Disordered" evidence="3">
    <location>
        <begin position="1"/>
        <end position="42"/>
    </location>
</feature>
<comment type="caution">
    <text evidence="4">The sequence shown here is derived from an EMBL/GenBank/DDBJ whole genome shotgun (WGS) entry which is preliminary data.</text>
</comment>
<evidence type="ECO:0000256" key="3">
    <source>
        <dbReference type="SAM" id="MobiDB-lite"/>
    </source>
</evidence>
<dbReference type="PANTHER" id="PTHR13664:SF0">
    <property type="entry name" value="BECLIN 1-ASSOCIATED AUTOPHAGY-RELATED KEY REGULATOR"/>
    <property type="match status" value="1"/>
</dbReference>
<name>A0A423U671_PENVA</name>
<dbReference type="GO" id="GO:0016240">
    <property type="term" value="P:autophagosome membrane docking"/>
    <property type="evidence" value="ECO:0007669"/>
    <property type="project" value="TreeGrafter"/>
</dbReference>